<dbReference type="AlphaFoldDB" id="A0AAV6KUC1"/>
<dbReference type="Gene3D" id="1.20.5.4130">
    <property type="match status" value="1"/>
</dbReference>
<accession>A0AAV6KUC1</accession>
<dbReference type="SUPFAM" id="SSF52058">
    <property type="entry name" value="L domain-like"/>
    <property type="match status" value="2"/>
</dbReference>
<keyword evidence="8" id="KW-1185">Reference proteome</keyword>
<evidence type="ECO:0008006" key="9">
    <source>
        <dbReference type="Google" id="ProtNLM"/>
    </source>
</evidence>
<dbReference type="Pfam" id="PF18052">
    <property type="entry name" value="Rx_N"/>
    <property type="match status" value="1"/>
</dbReference>
<comment type="caution">
    <text evidence="7">The sequence shown here is derived from an EMBL/GenBank/DDBJ whole genome shotgun (WGS) entry which is preliminary data.</text>
</comment>
<dbReference type="EMBL" id="JACTNZ010000003">
    <property type="protein sequence ID" value="KAG5555859.1"/>
    <property type="molecule type" value="Genomic_DNA"/>
</dbReference>
<dbReference type="SMART" id="SM00367">
    <property type="entry name" value="LRR_CC"/>
    <property type="match status" value="2"/>
</dbReference>
<dbReference type="InterPro" id="IPR041118">
    <property type="entry name" value="Rx_N"/>
</dbReference>
<keyword evidence="4" id="KW-0067">ATP-binding</keyword>
<gene>
    <name evidence="7" type="ORF">RHGRI_006495</name>
</gene>
<evidence type="ECO:0000256" key="2">
    <source>
        <dbReference type="ARBA" id="ARBA00022741"/>
    </source>
</evidence>
<evidence type="ECO:0000259" key="5">
    <source>
        <dbReference type="Pfam" id="PF18052"/>
    </source>
</evidence>
<dbReference type="InterPro" id="IPR032675">
    <property type="entry name" value="LRR_dom_sf"/>
</dbReference>
<evidence type="ECO:0000313" key="7">
    <source>
        <dbReference type="EMBL" id="KAG5555859.1"/>
    </source>
</evidence>
<dbReference type="PANTHER" id="PTHR36766">
    <property type="entry name" value="PLANT BROAD-SPECTRUM MILDEW RESISTANCE PROTEIN RPW8"/>
    <property type="match status" value="1"/>
</dbReference>
<reference evidence="7" key="1">
    <citation type="submission" date="2020-08" db="EMBL/GenBank/DDBJ databases">
        <title>Plant Genome Project.</title>
        <authorList>
            <person name="Zhang R.-G."/>
        </authorList>
    </citation>
    <scope>NUCLEOTIDE SEQUENCE</scope>
    <source>
        <strain evidence="7">WSP0</strain>
        <tissue evidence="7">Leaf</tissue>
    </source>
</reference>
<feature type="domain" description="Disease resistance R13L4/SHOC-2-like LRR" evidence="6">
    <location>
        <begin position="439"/>
        <end position="566"/>
    </location>
</feature>
<evidence type="ECO:0000256" key="3">
    <source>
        <dbReference type="ARBA" id="ARBA00022821"/>
    </source>
</evidence>
<name>A0AAV6KUC1_9ERIC</name>
<dbReference type="InterPro" id="IPR006553">
    <property type="entry name" value="Leu-rich_rpt_Cys-con_subtyp"/>
</dbReference>
<keyword evidence="3" id="KW-0611">Plant defense</keyword>
<evidence type="ECO:0000259" key="6">
    <source>
        <dbReference type="Pfam" id="PF23598"/>
    </source>
</evidence>
<evidence type="ECO:0000256" key="4">
    <source>
        <dbReference type="ARBA" id="ARBA00022840"/>
    </source>
</evidence>
<dbReference type="Pfam" id="PF23598">
    <property type="entry name" value="LRR_14"/>
    <property type="match status" value="1"/>
</dbReference>
<evidence type="ECO:0000256" key="1">
    <source>
        <dbReference type="ARBA" id="ARBA00022737"/>
    </source>
</evidence>
<dbReference type="PANTHER" id="PTHR36766:SF70">
    <property type="entry name" value="DISEASE RESISTANCE PROTEIN RGA4"/>
    <property type="match status" value="1"/>
</dbReference>
<sequence>MLLNLKYLDLTESYVPELPEDFCKLISLRFLGLTTNSMRLPKEGIAGFRHLTSLERLEIDLCESLNLSDDDDLKGLISLKKLELSRLPRLVNLPKGLLDAAATLTQLEIVGCENFTSPSESVLPNFLSLQSLTIWGCDNVVADMNCSPSYVCSAHLLCVVELESSGFLVLGVVLVLECWMKVLRFCVFHSHDTNVLSCLGSYAIQEIGLAWGFKNDLRKMEIMVSTIKNVLLDAQEREMSSRAVKEWLEKLELILYDASDLLDEVATETKTTQVETQNSLVRKVHYFFTSSNPLVFRYVMGRKIRDIGKRLDEIVLQMNAFKFVVKLVERPIQINRREETFSFANTPTIIGRDADKEKLVRRETYKMHDLVHDLAQYVAGNECLTIKGAIPEAIPDTIRHVSFGSNTYCTFPRPLMEAKKLRTIFYPVKIGPTFGSSIEPEIASFRCLRVLEGRDFDDSVSLPENIGKLKLLRYISRADNLPKSLCKLLSLQYLDLSESRVHKLPVDFWKLINLRFLCLSTTSTCLPKKGISRLTSLRTLFIYNCYNLTSLGEGIEHLSSLRELAIVRCYKLVSLPAGLRHLTSLEVLEIHSCESLNFSDDDDFKGLTSLNTLSLKDLRGLVSLPKGLQDAAATLTHLDILECLNFTSPSESVLPNLLSLQSLTIGECHKVESLPEGMQRLTKLLNLTIYSYNLNTSSYREVGKYEGLVRYALSLSLCVVESFGFLVLWCCCWCCGSCFHFHDSCSVRLAVPALL</sequence>
<keyword evidence="2" id="KW-0547">Nucleotide-binding</keyword>
<evidence type="ECO:0000313" key="8">
    <source>
        <dbReference type="Proteomes" id="UP000823749"/>
    </source>
</evidence>
<dbReference type="GO" id="GO:0005524">
    <property type="term" value="F:ATP binding"/>
    <property type="evidence" value="ECO:0007669"/>
    <property type="project" value="UniProtKB-KW"/>
</dbReference>
<dbReference type="Gene3D" id="3.80.10.10">
    <property type="entry name" value="Ribonuclease Inhibitor"/>
    <property type="match status" value="3"/>
</dbReference>
<keyword evidence="1" id="KW-0677">Repeat</keyword>
<dbReference type="Proteomes" id="UP000823749">
    <property type="component" value="Chromosome 3"/>
</dbReference>
<organism evidence="7 8">
    <name type="scientific">Rhododendron griersonianum</name>
    <dbReference type="NCBI Taxonomy" id="479676"/>
    <lineage>
        <taxon>Eukaryota</taxon>
        <taxon>Viridiplantae</taxon>
        <taxon>Streptophyta</taxon>
        <taxon>Embryophyta</taxon>
        <taxon>Tracheophyta</taxon>
        <taxon>Spermatophyta</taxon>
        <taxon>Magnoliopsida</taxon>
        <taxon>eudicotyledons</taxon>
        <taxon>Gunneridae</taxon>
        <taxon>Pentapetalae</taxon>
        <taxon>asterids</taxon>
        <taxon>Ericales</taxon>
        <taxon>Ericaceae</taxon>
        <taxon>Ericoideae</taxon>
        <taxon>Rhodoreae</taxon>
        <taxon>Rhododendron</taxon>
    </lineage>
</organism>
<dbReference type="GO" id="GO:0006952">
    <property type="term" value="P:defense response"/>
    <property type="evidence" value="ECO:0007669"/>
    <property type="project" value="UniProtKB-KW"/>
</dbReference>
<protein>
    <recommendedName>
        <fullName evidence="9">Rx N-terminal domain-containing protein</fullName>
    </recommendedName>
</protein>
<proteinExistence type="predicted"/>
<feature type="domain" description="Disease resistance N-terminal" evidence="5">
    <location>
        <begin position="194"/>
        <end position="279"/>
    </location>
</feature>
<dbReference type="InterPro" id="IPR055414">
    <property type="entry name" value="LRR_R13L4/SHOC2-like"/>
</dbReference>